<dbReference type="RefSeq" id="WP_381083027.1">
    <property type="nucleotide sequence ID" value="NZ_JBHUDX010000045.1"/>
</dbReference>
<name>A0ABW4IRS4_9ACTN</name>
<dbReference type="Proteomes" id="UP001597261">
    <property type="component" value="Unassembled WGS sequence"/>
</dbReference>
<keyword evidence="3" id="KW-1185">Reference proteome</keyword>
<proteinExistence type="predicted"/>
<evidence type="ECO:0000313" key="2">
    <source>
        <dbReference type="EMBL" id="MFD1659671.1"/>
    </source>
</evidence>
<reference evidence="3" key="1">
    <citation type="journal article" date="2019" name="Int. J. Syst. Evol. Microbiol.">
        <title>The Global Catalogue of Microorganisms (GCM) 10K type strain sequencing project: providing services to taxonomists for standard genome sequencing and annotation.</title>
        <authorList>
            <consortium name="The Broad Institute Genomics Platform"/>
            <consortium name="The Broad Institute Genome Sequencing Center for Infectious Disease"/>
            <person name="Wu L."/>
            <person name="Ma J."/>
        </authorList>
    </citation>
    <scope>NUCLEOTIDE SEQUENCE [LARGE SCALE GENOMIC DNA]</scope>
    <source>
        <strain evidence="3">CGMCC 1.12470</strain>
    </source>
</reference>
<evidence type="ECO:0000256" key="1">
    <source>
        <dbReference type="SAM" id="MobiDB-lite"/>
    </source>
</evidence>
<protein>
    <recommendedName>
        <fullName evidence="4">Transposase</fullName>
    </recommendedName>
</protein>
<sequence length="87" mass="9325">MEKAFGIEPGLMVRRMPVRSGGNAVGRQAAWAGRTWTDSPARRADGAARRENVAARAEVIAVKRRVDPWPRTRPGGARASAEACTGP</sequence>
<evidence type="ECO:0000313" key="3">
    <source>
        <dbReference type="Proteomes" id="UP001597261"/>
    </source>
</evidence>
<organism evidence="2 3">
    <name type="scientific">Streptomyces caeni</name>
    <dbReference type="NCBI Taxonomy" id="2307231"/>
    <lineage>
        <taxon>Bacteria</taxon>
        <taxon>Bacillati</taxon>
        <taxon>Actinomycetota</taxon>
        <taxon>Actinomycetes</taxon>
        <taxon>Kitasatosporales</taxon>
        <taxon>Streptomycetaceae</taxon>
        <taxon>Streptomyces</taxon>
    </lineage>
</organism>
<comment type="caution">
    <text evidence="2">The sequence shown here is derived from an EMBL/GenBank/DDBJ whole genome shotgun (WGS) entry which is preliminary data.</text>
</comment>
<accession>A0ABW4IRS4</accession>
<gene>
    <name evidence="2" type="ORF">ACFSL4_16080</name>
</gene>
<evidence type="ECO:0008006" key="4">
    <source>
        <dbReference type="Google" id="ProtNLM"/>
    </source>
</evidence>
<feature type="region of interest" description="Disordered" evidence="1">
    <location>
        <begin position="67"/>
        <end position="87"/>
    </location>
</feature>
<dbReference type="EMBL" id="JBHUDX010000045">
    <property type="protein sequence ID" value="MFD1659671.1"/>
    <property type="molecule type" value="Genomic_DNA"/>
</dbReference>